<protein>
    <submittedName>
        <fullName evidence="2">Bgt-50720</fullName>
    </submittedName>
</protein>
<evidence type="ECO:0000259" key="1">
    <source>
        <dbReference type="Pfam" id="PF17667"/>
    </source>
</evidence>
<dbReference type="PANTHER" id="PTHR38248">
    <property type="entry name" value="FUNK1 6"/>
    <property type="match status" value="1"/>
</dbReference>
<reference evidence="2 3" key="1">
    <citation type="submission" date="2018-08" db="EMBL/GenBank/DDBJ databases">
        <authorList>
            <person name="Muller C M."/>
        </authorList>
    </citation>
    <scope>NUCLEOTIDE SEQUENCE [LARGE SCALE GENOMIC DNA]</scope>
</reference>
<dbReference type="EMBL" id="LR026985">
    <property type="protein sequence ID" value="VCU39856.1"/>
    <property type="molecule type" value="Genomic_DNA"/>
</dbReference>
<dbReference type="PANTHER" id="PTHR38248:SF2">
    <property type="entry name" value="FUNK1 11"/>
    <property type="match status" value="1"/>
</dbReference>
<accession>A0A9X9L8T5</accession>
<dbReference type="Gene3D" id="1.10.510.10">
    <property type="entry name" value="Transferase(Phosphotransferase) domain 1"/>
    <property type="match status" value="1"/>
</dbReference>
<name>A0A9X9L8T5_BLUGR</name>
<dbReference type="Proteomes" id="UP000324639">
    <property type="component" value="Chromosome Bgt_-02"/>
</dbReference>
<feature type="domain" description="Fungal-type protein kinase" evidence="1">
    <location>
        <begin position="222"/>
        <end position="588"/>
    </location>
</feature>
<gene>
    <name evidence="2" type="ORF">BGT96224V316_LOCUS1106</name>
</gene>
<proteinExistence type="predicted"/>
<evidence type="ECO:0000313" key="3">
    <source>
        <dbReference type="Proteomes" id="UP000324639"/>
    </source>
</evidence>
<organism evidence="2 3">
    <name type="scientific">Blumeria graminis f. sp. tritici</name>
    <dbReference type="NCBI Taxonomy" id="62690"/>
    <lineage>
        <taxon>Eukaryota</taxon>
        <taxon>Fungi</taxon>
        <taxon>Dikarya</taxon>
        <taxon>Ascomycota</taxon>
        <taxon>Pezizomycotina</taxon>
        <taxon>Leotiomycetes</taxon>
        <taxon>Erysiphales</taxon>
        <taxon>Erysiphaceae</taxon>
        <taxon>Blumeria</taxon>
    </lineage>
</organism>
<sequence length="702" mass="80642">MQLVKSYDEIILRIDFNDIPLNVFDRLIAAIESNSEEHIILKTAIEIAIANPIELVKPLASKPLSSPKPSALNLLRSVSESKDYDQNIASLTVELRNGLQDNVTTDIKNMWTVFFEGRKWSSQTKHIWESYEKRDKSLKRKSFNRVMTEDQIWGWLKMFKDRFLKRIPASEARPITEGSAIGRKNKNFQLKGHYCRTVGSGQLIGSRSPRQLDFLIKSIDLPLDAVTDWKDIGVIGEFSVKSVRKARKEKFDQLTRYAREIFCSQPLRRFLHGFCLYKSDLELWLFDRSGAYSTGLISIKHSQEYLVRAISSYLLMSRDELGFDKSIKEKDGEYFVLVKKEGSKSSKRFNINPVPVVRPETLVTRGTTCFETIDKDNIIKYSWNRDPGNTEVNLLKEAKGTEGVVEYVMSDKIWQIKNHVQKLDFSGAVEWSMAGKNKFISKGSGPRKPTLQPFQRDRHLTRVVVTPRGRPLHCSRTILEFLIVIRDSIVAHRRLYFEKDILHCDISEGNIVLVRPNGDNSIQGMLIDLDHAVSLNDDRKKDANSLLAGTMKFMALERLSYAATYGSTIQCTYRHDLESFFYVFLVGCIEYERKNSSKEVIKLQMWCSNNISSNESEKIKCVTYFRMHILDVFSISFSDLKDLAIKLRNILFGEAIPELGTPNDPNPMYDGMIMAFSNTIEQIRGKINLPQFELAAQFVYPC</sequence>
<dbReference type="InterPro" id="IPR040976">
    <property type="entry name" value="Pkinase_fungal"/>
</dbReference>
<evidence type="ECO:0000313" key="2">
    <source>
        <dbReference type="EMBL" id="VCU39856.1"/>
    </source>
</evidence>
<keyword evidence="3" id="KW-1185">Reference proteome</keyword>
<dbReference type="Pfam" id="PF17667">
    <property type="entry name" value="Pkinase_fungal"/>
    <property type="match status" value="1"/>
</dbReference>
<dbReference type="InterPro" id="IPR011009">
    <property type="entry name" value="Kinase-like_dom_sf"/>
</dbReference>
<dbReference type="SUPFAM" id="SSF56112">
    <property type="entry name" value="Protein kinase-like (PK-like)"/>
    <property type="match status" value="1"/>
</dbReference>
<dbReference type="AlphaFoldDB" id="A0A9X9L8T5"/>